<evidence type="ECO:0000256" key="1">
    <source>
        <dbReference type="SAM" id="Phobius"/>
    </source>
</evidence>
<dbReference type="EMBL" id="JAWNFY010000004">
    <property type="protein sequence ID" value="MDY5145766.1"/>
    <property type="molecule type" value="Genomic_DNA"/>
</dbReference>
<dbReference type="AlphaFoldDB" id="A0AAW9HM93"/>
<feature type="transmembrane region" description="Helical" evidence="1">
    <location>
        <begin position="580"/>
        <end position="605"/>
    </location>
</feature>
<evidence type="ECO:0008006" key="6">
    <source>
        <dbReference type="Google" id="ProtNLM"/>
    </source>
</evidence>
<protein>
    <recommendedName>
        <fullName evidence="6">ABC transporter permease</fullName>
    </recommendedName>
</protein>
<feature type="transmembrane region" description="Helical" evidence="1">
    <location>
        <begin position="330"/>
        <end position="351"/>
    </location>
</feature>
<sequence length="627" mass="67806">MSVLYVEPLRPEIPPPLGLDTWPTAGNTAVNRSALPYRDLIESQFGPITAIIDDSATLEGELLVISRPANTEALPELARAGSQASLSPGFTTDPNNAPGFRFSIVMYEDWAKNLLPLALIVIVLPIFLYILACRKNFQSSIAQEQFILQCVGARRSHLIRHASTRVIPPVLLGGLAGSAAVTILMSGVIRLPFTGFHFHPQAFLPQLGWIILALLVTLAALALFFAWPRLTLSMRPARQKRKHPRLGLALFTIGILLAAGFQWYLWWIPLDIASAAIPIGIILVLLGLPATFTLLTRAAASLATRSRRDHLTDLTTRWVMRHPEVASRSGTLAGCFLIIGTLLIACFNAVADTDKEMPPLPENLSAVYSSLVCRPNTPGCLENAAAQIHAARPDAAIIAAGNGIGVVPLEAGQVAPENLELVLSDYLAPLYGAPKKDLPENLNRGGLVTLIESDGPDSGEKLLSQIHSLDLGSPIPALSAPLGEDSRGLAQIYRQHSTWLSLFTTFAFICGLLVVWLNFSREAEAQARDAAAITALTGQTRTVARILARRTLATNIVTGIAALAVGTFLARQFLLPGTGFIPWEFILTIAAIYGCFIAAQSILVYRRLTARARAWRPGKDHHEYSAL</sequence>
<feature type="transmembrane region" description="Helical" evidence="1">
    <location>
        <begin position="166"/>
        <end position="189"/>
    </location>
</feature>
<dbReference type="RefSeq" id="WP_143231804.1">
    <property type="nucleotide sequence ID" value="NZ_CAUPFC010000017.1"/>
</dbReference>
<feature type="transmembrane region" description="Helical" evidence="1">
    <location>
        <begin position="209"/>
        <end position="227"/>
    </location>
</feature>
<keyword evidence="1" id="KW-0812">Transmembrane</keyword>
<keyword evidence="1" id="KW-1133">Transmembrane helix</keyword>
<organism evidence="2 5">
    <name type="scientific">Actinotignum timonense</name>
    <dbReference type="NCBI Taxonomy" id="1870995"/>
    <lineage>
        <taxon>Bacteria</taxon>
        <taxon>Bacillati</taxon>
        <taxon>Actinomycetota</taxon>
        <taxon>Actinomycetes</taxon>
        <taxon>Actinomycetales</taxon>
        <taxon>Actinomycetaceae</taxon>
        <taxon>Actinotignum</taxon>
    </lineage>
</organism>
<dbReference type="Proteomes" id="UP001284901">
    <property type="component" value="Unassembled WGS sequence"/>
</dbReference>
<feature type="transmembrane region" description="Helical" evidence="1">
    <location>
        <begin position="499"/>
        <end position="519"/>
    </location>
</feature>
<proteinExistence type="predicted"/>
<feature type="transmembrane region" description="Helical" evidence="1">
    <location>
        <begin position="552"/>
        <end position="574"/>
    </location>
</feature>
<evidence type="ECO:0000313" key="2">
    <source>
        <dbReference type="EMBL" id="MDY5141425.1"/>
    </source>
</evidence>
<keyword evidence="1" id="KW-0472">Membrane</keyword>
<dbReference type="Proteomes" id="UP001288320">
    <property type="component" value="Unassembled WGS sequence"/>
</dbReference>
<feature type="transmembrane region" description="Helical" evidence="1">
    <location>
        <begin position="272"/>
        <end position="295"/>
    </location>
</feature>
<evidence type="ECO:0000313" key="5">
    <source>
        <dbReference type="Proteomes" id="UP001288320"/>
    </source>
</evidence>
<keyword evidence="4" id="KW-1185">Reference proteome</keyword>
<evidence type="ECO:0000313" key="3">
    <source>
        <dbReference type="EMBL" id="MDY5145766.1"/>
    </source>
</evidence>
<comment type="caution">
    <text evidence="2">The sequence shown here is derived from an EMBL/GenBank/DDBJ whole genome shotgun (WGS) entry which is preliminary data.</text>
</comment>
<evidence type="ECO:0000313" key="4">
    <source>
        <dbReference type="Proteomes" id="UP001284901"/>
    </source>
</evidence>
<gene>
    <name evidence="2" type="ORF">R6G74_08920</name>
    <name evidence="3" type="ORF">R6P33_01845</name>
</gene>
<feature type="transmembrane region" description="Helical" evidence="1">
    <location>
        <begin position="248"/>
        <end position="266"/>
    </location>
</feature>
<reference evidence="2 4" key="1">
    <citation type="submission" date="2023-10" db="EMBL/GenBank/DDBJ databases">
        <title>Whole Genome based description of the genera Actinobaculum and Actinotignum reveals a complex phylogenetic relationship within the species included in the genus Actinotignum.</title>
        <authorList>
            <person name="Jensen C.S."/>
            <person name="Dargis R."/>
            <person name="Kemp M."/>
            <person name="Christensen J.J."/>
        </authorList>
    </citation>
    <scope>NUCLEOTIDE SEQUENCE</scope>
    <source>
        <strain evidence="3 4">SLA_B089</strain>
        <strain evidence="2">SLA_B245</strain>
    </source>
</reference>
<name>A0AAW9HM93_9ACTO</name>
<dbReference type="EMBL" id="JAWNFV010000024">
    <property type="protein sequence ID" value="MDY5141425.1"/>
    <property type="molecule type" value="Genomic_DNA"/>
</dbReference>
<feature type="transmembrane region" description="Helical" evidence="1">
    <location>
        <begin position="114"/>
        <end position="132"/>
    </location>
</feature>
<accession>A0AAW9HM93</accession>